<comment type="subcellular location">
    <subcellularLocation>
        <location evidence="1">Nucleus</location>
    </subcellularLocation>
</comment>
<dbReference type="eggNOG" id="ENOG502QPRM">
    <property type="taxonomic scope" value="Eukaryota"/>
</dbReference>
<sequence>MECVDSNGGSRLVVTELSLIKELVKQLDVNLGGSPELCKRLAAQIFSVTERSIGMIKSGHFGKRSAGLDSPTPSPLKGVSDMTFKPNKKRKTMERRKQQVRVIPSGEGADTPVGDDGHSWRKYGQKEILGAKHPRGYYRCTHRKTLGCAATKQVQRSDEDPTLFDVIYHGDHTCLLHKTAGANKAQPEEPQNPEEALRLLQSLTVETEGLAAMAGPQSWSTTTTTPFSFSSPAPPPPQERYSKFSAPSTPDDCCFGRGVSVELSPATSGGSSHLAMAAPFRAQSEMDKMVSALALVASAEPAAAFSIDEFDGFGLDDFDVSSFFA</sequence>
<feature type="domain" description="WRKY" evidence="8">
    <location>
        <begin position="109"/>
        <end position="172"/>
    </location>
</feature>
<feature type="region of interest" description="Disordered" evidence="7">
    <location>
        <begin position="63"/>
        <end position="100"/>
    </location>
</feature>
<evidence type="ECO:0000256" key="6">
    <source>
        <dbReference type="ARBA" id="ARBA00060850"/>
    </source>
</evidence>
<dbReference type="FunFam" id="2.20.25.80:FF:000009">
    <property type="entry name" value="WRKY transcription factor 53"/>
    <property type="match status" value="1"/>
</dbReference>
<comment type="similarity">
    <text evidence="6">Belongs to the WRKY group III family.</text>
</comment>
<evidence type="ECO:0000256" key="1">
    <source>
        <dbReference type="ARBA" id="ARBA00004123"/>
    </source>
</evidence>
<evidence type="ECO:0000313" key="9">
    <source>
        <dbReference type="EMBL" id="KQJ89877.1"/>
    </source>
</evidence>
<evidence type="ECO:0000256" key="7">
    <source>
        <dbReference type="SAM" id="MobiDB-lite"/>
    </source>
</evidence>
<evidence type="ECO:0000256" key="5">
    <source>
        <dbReference type="ARBA" id="ARBA00023242"/>
    </source>
</evidence>
<dbReference type="GeneID" id="100840042"/>
<dbReference type="GO" id="GO:0000976">
    <property type="term" value="F:transcription cis-regulatory region binding"/>
    <property type="evidence" value="ECO:0000318"/>
    <property type="project" value="GO_Central"/>
</dbReference>
<dbReference type="InterPro" id="IPR003657">
    <property type="entry name" value="WRKY_dom"/>
</dbReference>
<feature type="region of interest" description="Disordered" evidence="7">
    <location>
        <begin position="214"/>
        <end position="246"/>
    </location>
</feature>
<gene>
    <name evidence="10" type="primary">LOC100840042</name>
    <name evidence="9" type="ORF">BRADI_4g28280v3</name>
</gene>
<keyword evidence="4" id="KW-0804">Transcription</keyword>
<dbReference type="EMBL" id="CM000883">
    <property type="protein sequence ID" value="KQJ89877.1"/>
    <property type="molecule type" value="Genomic_DNA"/>
</dbReference>
<protein>
    <recommendedName>
        <fullName evidence="8">WRKY domain-containing protein</fullName>
    </recommendedName>
</protein>
<evidence type="ECO:0000256" key="4">
    <source>
        <dbReference type="ARBA" id="ARBA00023163"/>
    </source>
</evidence>
<accession>I1IPG0</accession>
<dbReference type="InterPro" id="IPR036576">
    <property type="entry name" value="WRKY_dom_sf"/>
</dbReference>
<dbReference type="GO" id="GO:0009751">
    <property type="term" value="P:response to salicylic acid"/>
    <property type="evidence" value="ECO:0007669"/>
    <property type="project" value="UniProtKB-ARBA"/>
</dbReference>
<dbReference type="HOGENOM" id="CLU_058534_0_1_1"/>
<reference evidence="10" key="3">
    <citation type="submission" date="2018-08" db="UniProtKB">
        <authorList>
            <consortium name="EnsemblPlants"/>
        </authorList>
    </citation>
    <scope>IDENTIFICATION</scope>
    <source>
        <strain evidence="10">cv. Bd21</strain>
    </source>
</reference>
<evidence type="ECO:0000256" key="2">
    <source>
        <dbReference type="ARBA" id="ARBA00023015"/>
    </source>
</evidence>
<dbReference type="GO" id="GO:0042542">
    <property type="term" value="P:response to hydrogen peroxide"/>
    <property type="evidence" value="ECO:0007669"/>
    <property type="project" value="UniProtKB-ARBA"/>
</dbReference>
<dbReference type="GO" id="GO:0003700">
    <property type="term" value="F:DNA-binding transcription factor activity"/>
    <property type="evidence" value="ECO:0000318"/>
    <property type="project" value="GO_Central"/>
</dbReference>
<proteinExistence type="inferred from homology"/>
<dbReference type="SMART" id="SM00774">
    <property type="entry name" value="WRKY"/>
    <property type="match status" value="1"/>
</dbReference>
<dbReference type="GO" id="GO:0010150">
    <property type="term" value="P:leaf senescence"/>
    <property type="evidence" value="ECO:0007669"/>
    <property type="project" value="UniProtKB-ARBA"/>
</dbReference>
<dbReference type="GO" id="GO:0006355">
    <property type="term" value="P:regulation of DNA-templated transcription"/>
    <property type="evidence" value="ECO:0000318"/>
    <property type="project" value="GO_Central"/>
</dbReference>
<dbReference type="Gramene" id="KQJ89877">
    <property type="protein sequence ID" value="KQJ89877"/>
    <property type="gene ID" value="BRADI_4g28280v3"/>
</dbReference>
<dbReference type="PANTHER" id="PTHR32096:SF143">
    <property type="entry name" value="OS09G0334500 PROTEIN"/>
    <property type="match status" value="1"/>
</dbReference>
<keyword evidence="5" id="KW-0539">Nucleus</keyword>
<dbReference type="SUPFAM" id="SSF118290">
    <property type="entry name" value="WRKY DNA-binding domain"/>
    <property type="match status" value="1"/>
</dbReference>
<dbReference type="InterPro" id="IPR044810">
    <property type="entry name" value="WRKY_plant"/>
</dbReference>
<dbReference type="Gene3D" id="2.20.25.80">
    <property type="entry name" value="WRKY domain"/>
    <property type="match status" value="1"/>
</dbReference>
<dbReference type="GO" id="GO:0010193">
    <property type="term" value="P:response to ozone"/>
    <property type="evidence" value="ECO:0007669"/>
    <property type="project" value="UniProtKB-ARBA"/>
</dbReference>
<keyword evidence="3" id="KW-0238">DNA-binding</keyword>
<evidence type="ECO:0000259" key="8">
    <source>
        <dbReference type="PROSITE" id="PS50811"/>
    </source>
</evidence>
<dbReference type="RefSeq" id="XP_003576431.1">
    <property type="nucleotide sequence ID" value="XM_003576383.4"/>
</dbReference>
<dbReference type="STRING" id="15368.I1IPG0"/>
<dbReference type="PROSITE" id="PS50811">
    <property type="entry name" value="WRKY"/>
    <property type="match status" value="1"/>
</dbReference>
<reference evidence="9 10" key="1">
    <citation type="journal article" date="2010" name="Nature">
        <title>Genome sequencing and analysis of the model grass Brachypodium distachyon.</title>
        <authorList>
            <consortium name="International Brachypodium Initiative"/>
        </authorList>
    </citation>
    <scope>NUCLEOTIDE SEQUENCE [LARGE SCALE GENOMIC DNA]</scope>
    <source>
        <strain evidence="9 10">Bd21</strain>
    </source>
</reference>
<dbReference type="EnsemblPlants" id="KQJ89877">
    <property type="protein sequence ID" value="KQJ89877"/>
    <property type="gene ID" value="BRADI_4g28280v3"/>
</dbReference>
<keyword evidence="11" id="KW-1185">Reference proteome</keyword>
<dbReference type="FunCoup" id="I1IPG0">
    <property type="interactions" value="2009"/>
</dbReference>
<dbReference type="OrthoDB" id="1888929at2759"/>
<dbReference type="Pfam" id="PF03106">
    <property type="entry name" value="WRKY"/>
    <property type="match status" value="1"/>
</dbReference>
<evidence type="ECO:0000313" key="10">
    <source>
        <dbReference type="EnsemblPlants" id="KQJ89877"/>
    </source>
</evidence>
<dbReference type="PANTHER" id="PTHR32096">
    <property type="entry name" value="WRKY TRANSCRIPTION FACTOR 30-RELATED-RELATED"/>
    <property type="match status" value="1"/>
</dbReference>
<dbReference type="OMA" id="WRGHNEL"/>
<evidence type="ECO:0000256" key="3">
    <source>
        <dbReference type="ARBA" id="ARBA00023125"/>
    </source>
</evidence>
<name>I1IPG0_BRADI</name>
<dbReference type="KEGG" id="bdi:100840042"/>
<organism evidence="10">
    <name type="scientific">Brachypodium distachyon</name>
    <name type="common">Purple false brome</name>
    <name type="synonym">Trachynia distachya</name>
    <dbReference type="NCBI Taxonomy" id="15368"/>
    <lineage>
        <taxon>Eukaryota</taxon>
        <taxon>Viridiplantae</taxon>
        <taxon>Streptophyta</taxon>
        <taxon>Embryophyta</taxon>
        <taxon>Tracheophyta</taxon>
        <taxon>Spermatophyta</taxon>
        <taxon>Magnoliopsida</taxon>
        <taxon>Liliopsida</taxon>
        <taxon>Poales</taxon>
        <taxon>Poaceae</taxon>
        <taxon>BOP clade</taxon>
        <taxon>Pooideae</taxon>
        <taxon>Stipodae</taxon>
        <taxon>Brachypodieae</taxon>
        <taxon>Brachypodium</taxon>
    </lineage>
</organism>
<evidence type="ECO:0000313" key="11">
    <source>
        <dbReference type="Proteomes" id="UP000008810"/>
    </source>
</evidence>
<reference evidence="9" key="2">
    <citation type="submission" date="2017-06" db="EMBL/GenBank/DDBJ databases">
        <title>WGS assembly of Brachypodium distachyon.</title>
        <authorList>
            <consortium name="The International Brachypodium Initiative"/>
            <person name="Lucas S."/>
            <person name="Harmon-Smith M."/>
            <person name="Lail K."/>
            <person name="Tice H."/>
            <person name="Grimwood J."/>
            <person name="Bruce D."/>
            <person name="Barry K."/>
            <person name="Shu S."/>
            <person name="Lindquist E."/>
            <person name="Wang M."/>
            <person name="Pitluck S."/>
            <person name="Vogel J.P."/>
            <person name="Garvin D.F."/>
            <person name="Mockler T.C."/>
            <person name="Schmutz J."/>
            <person name="Rokhsar D."/>
            <person name="Bevan M.W."/>
        </authorList>
    </citation>
    <scope>NUCLEOTIDE SEQUENCE</scope>
    <source>
        <strain evidence="9">Bd21</strain>
    </source>
</reference>
<feature type="compositionally biased region" description="Low complexity" evidence="7">
    <location>
        <begin position="216"/>
        <end position="231"/>
    </location>
</feature>
<keyword evidence="2" id="KW-0805">Transcription regulation</keyword>
<dbReference type="AlphaFoldDB" id="I1IPG0"/>
<dbReference type="Proteomes" id="UP000008810">
    <property type="component" value="Chromosome 4"/>
</dbReference>
<dbReference type="GO" id="GO:0005634">
    <property type="term" value="C:nucleus"/>
    <property type="evidence" value="ECO:0000318"/>
    <property type="project" value="GO_Central"/>
</dbReference>